<evidence type="ECO:0000313" key="1">
    <source>
        <dbReference type="EMBL" id="CAI0427728.1"/>
    </source>
</evidence>
<proteinExistence type="predicted"/>
<dbReference type="Proteomes" id="UP001154282">
    <property type="component" value="Unassembled WGS sequence"/>
</dbReference>
<dbReference type="AlphaFoldDB" id="A0AAV0L193"/>
<sequence>MERWSRVREEISSQMRGALAKRRPTSLHWQRCGGHYYGSLWRWMSFDTRSVEGGFCHHCEPSCWDHQH</sequence>
<reference evidence="1" key="1">
    <citation type="submission" date="2022-08" db="EMBL/GenBank/DDBJ databases">
        <authorList>
            <person name="Gutierrez-Valencia J."/>
        </authorList>
    </citation>
    <scope>NUCLEOTIDE SEQUENCE</scope>
</reference>
<protein>
    <submittedName>
        <fullName evidence="1">Uncharacterized protein</fullName>
    </submittedName>
</protein>
<organism evidence="1 2">
    <name type="scientific">Linum tenue</name>
    <dbReference type="NCBI Taxonomy" id="586396"/>
    <lineage>
        <taxon>Eukaryota</taxon>
        <taxon>Viridiplantae</taxon>
        <taxon>Streptophyta</taxon>
        <taxon>Embryophyta</taxon>
        <taxon>Tracheophyta</taxon>
        <taxon>Spermatophyta</taxon>
        <taxon>Magnoliopsida</taxon>
        <taxon>eudicotyledons</taxon>
        <taxon>Gunneridae</taxon>
        <taxon>Pentapetalae</taxon>
        <taxon>rosids</taxon>
        <taxon>fabids</taxon>
        <taxon>Malpighiales</taxon>
        <taxon>Linaceae</taxon>
        <taxon>Linum</taxon>
    </lineage>
</organism>
<comment type="caution">
    <text evidence="1">The sequence shown here is derived from an EMBL/GenBank/DDBJ whole genome shotgun (WGS) entry which is preliminary data.</text>
</comment>
<evidence type="ECO:0000313" key="2">
    <source>
        <dbReference type="Proteomes" id="UP001154282"/>
    </source>
</evidence>
<dbReference type="EMBL" id="CAMGYJ010000006">
    <property type="protein sequence ID" value="CAI0427728.1"/>
    <property type="molecule type" value="Genomic_DNA"/>
</dbReference>
<gene>
    <name evidence="1" type="ORF">LITE_LOCUS21320</name>
</gene>
<accession>A0AAV0L193</accession>
<name>A0AAV0L193_9ROSI</name>
<keyword evidence="2" id="KW-1185">Reference proteome</keyword>